<dbReference type="AlphaFoldDB" id="A0A2N9LQE3"/>
<gene>
    <name evidence="3" type="ORF">SBA5_50003</name>
</gene>
<protein>
    <submittedName>
        <fullName evidence="3">Uncharacterized protein</fullName>
    </submittedName>
</protein>
<dbReference type="EMBL" id="OKRB01000108">
    <property type="protein sequence ID" value="SPE25414.1"/>
    <property type="molecule type" value="Genomic_DNA"/>
</dbReference>
<feature type="compositionally biased region" description="Polar residues" evidence="2">
    <location>
        <begin position="1"/>
        <end position="19"/>
    </location>
</feature>
<sequence>MPQTITETRAAVETQSEAGTQPALEEQGTLAVSADDFSALEERVKRAVDLVKQERKARAEAEARAKKAEEQLHVQLPAVAQLQSEVSALRAERDQVRQRVDRLLKQLDALEL</sequence>
<evidence type="ECO:0000256" key="2">
    <source>
        <dbReference type="SAM" id="MobiDB-lite"/>
    </source>
</evidence>
<dbReference type="Proteomes" id="UP000239735">
    <property type="component" value="Unassembled WGS sequence"/>
</dbReference>
<dbReference type="Gene3D" id="1.20.5.340">
    <property type="match status" value="1"/>
</dbReference>
<evidence type="ECO:0000313" key="4">
    <source>
        <dbReference type="Proteomes" id="UP000239735"/>
    </source>
</evidence>
<name>A0A2N9LQE3_9BACT</name>
<evidence type="ECO:0000256" key="1">
    <source>
        <dbReference type="SAM" id="Coils"/>
    </source>
</evidence>
<evidence type="ECO:0000313" key="3">
    <source>
        <dbReference type="EMBL" id="SPE25414.1"/>
    </source>
</evidence>
<dbReference type="OrthoDB" id="122313at2"/>
<reference evidence="4" key="1">
    <citation type="submission" date="2018-02" db="EMBL/GenBank/DDBJ databases">
        <authorList>
            <person name="Hausmann B."/>
        </authorList>
    </citation>
    <scope>NUCLEOTIDE SEQUENCE [LARGE SCALE GENOMIC DNA]</scope>
    <source>
        <strain evidence="4">Peat soil MAG SbA5</strain>
    </source>
</reference>
<keyword evidence="1" id="KW-0175">Coiled coil</keyword>
<accession>A0A2N9LQE3</accession>
<proteinExistence type="predicted"/>
<feature type="coiled-coil region" evidence="1">
    <location>
        <begin position="44"/>
        <end position="106"/>
    </location>
</feature>
<organism evidence="3 4">
    <name type="scientific">Candidatus Sulfuritelmatomonas gaucii</name>
    <dbReference type="NCBI Taxonomy" id="2043161"/>
    <lineage>
        <taxon>Bacteria</taxon>
        <taxon>Pseudomonadati</taxon>
        <taxon>Acidobacteriota</taxon>
        <taxon>Terriglobia</taxon>
        <taxon>Terriglobales</taxon>
        <taxon>Acidobacteriaceae</taxon>
        <taxon>Candidatus Sulfuritelmatomonas</taxon>
    </lineage>
</organism>
<feature type="region of interest" description="Disordered" evidence="2">
    <location>
        <begin position="1"/>
        <end position="28"/>
    </location>
</feature>